<reference evidence="10 11" key="2">
    <citation type="submission" date="2020-08" db="EMBL/GenBank/DDBJ databases">
        <authorList>
            <person name="Partida-Martinez L."/>
            <person name="Huntemann M."/>
            <person name="Clum A."/>
            <person name="Wang J."/>
            <person name="Palaniappan K."/>
            <person name="Ritter S."/>
            <person name="Chen I.-M."/>
            <person name="Stamatis D."/>
            <person name="Reddy T."/>
            <person name="O'Malley R."/>
            <person name="Daum C."/>
            <person name="Shapiro N."/>
            <person name="Ivanova N."/>
            <person name="Kyrpides N."/>
            <person name="Woyke T."/>
        </authorList>
    </citation>
    <scope>NUCLEOTIDE SEQUENCE [LARGE SCALE GENOMIC DNA]</scope>
    <source>
        <strain evidence="10 11">AS2.23</strain>
    </source>
</reference>
<keyword evidence="3" id="KW-0813">Transport</keyword>
<reference evidence="10 11" key="1">
    <citation type="submission" date="2020-08" db="EMBL/GenBank/DDBJ databases">
        <title>The Agave Microbiome: Exploring the role of microbial communities in plant adaptations to desert environments.</title>
        <authorList>
            <person name="Partida-Martinez L.P."/>
        </authorList>
    </citation>
    <scope>NUCLEOTIDE SEQUENCE [LARGE SCALE GENOMIC DNA]</scope>
    <source>
        <strain evidence="10 11">AS2.23</strain>
    </source>
</reference>
<feature type="coiled-coil region" evidence="7">
    <location>
        <begin position="77"/>
        <end position="117"/>
    </location>
</feature>
<comment type="caution">
    <text evidence="10">The sequence shown here is derived from an EMBL/GenBank/DDBJ whole genome shotgun (WGS) entry which is preliminary data.</text>
</comment>
<organism evidence="10 11">
    <name type="scientific">Kineococcus radiotolerans</name>
    <dbReference type="NCBI Taxonomy" id="131568"/>
    <lineage>
        <taxon>Bacteria</taxon>
        <taxon>Bacillati</taxon>
        <taxon>Actinomycetota</taxon>
        <taxon>Actinomycetes</taxon>
        <taxon>Kineosporiales</taxon>
        <taxon>Kineosporiaceae</taxon>
        <taxon>Kineococcus</taxon>
    </lineage>
</organism>
<keyword evidence="6" id="KW-1006">Bacterial flagellum protein export</keyword>
<keyword evidence="7" id="KW-0175">Coiled coil</keyword>
<dbReference type="InterPro" id="IPR051472">
    <property type="entry name" value="T3SS_Stator/FliH"/>
</dbReference>
<keyword evidence="10" id="KW-0282">Flagellum</keyword>
<feature type="region of interest" description="Disordered" evidence="8">
    <location>
        <begin position="1"/>
        <end position="29"/>
    </location>
</feature>
<evidence type="ECO:0000256" key="5">
    <source>
        <dbReference type="ARBA" id="ARBA00022927"/>
    </source>
</evidence>
<evidence type="ECO:0000256" key="2">
    <source>
        <dbReference type="ARBA" id="ARBA00006602"/>
    </source>
</evidence>
<keyword evidence="4" id="KW-1005">Bacterial flagellum biogenesis</keyword>
<proteinExistence type="inferred from homology"/>
<dbReference type="EMBL" id="JACHVY010000001">
    <property type="protein sequence ID" value="MBB2899651.1"/>
    <property type="molecule type" value="Genomic_DNA"/>
</dbReference>
<feature type="compositionally biased region" description="Polar residues" evidence="8">
    <location>
        <begin position="1"/>
        <end position="16"/>
    </location>
</feature>
<sequence>MTSWRDASRPATSSRAFTPADTRPGTREPRVFVAVPAATSTSPRGFVGLDLTGRDDSEALQRVRESARTEGYAAGWAAGMRQAAEKAAAELERQREAAETAARLDREERRAARNRAEEALFAAGEALRAEREPGIGALADTVLELALELAGAVLDREVTLAGSPVHDAVQRALRPLDGEKPVTVRVNPADLSALTGDALKGRHASSDADLVTYLPDPTVQPGDAVARQGDTEVDAGLRASVSRALEALVGTEGSSGDPA</sequence>
<evidence type="ECO:0000256" key="7">
    <source>
        <dbReference type="SAM" id="Coils"/>
    </source>
</evidence>
<evidence type="ECO:0000313" key="11">
    <source>
        <dbReference type="Proteomes" id="UP000533269"/>
    </source>
</evidence>
<evidence type="ECO:0000313" key="10">
    <source>
        <dbReference type="EMBL" id="MBB2899651.1"/>
    </source>
</evidence>
<keyword evidence="10" id="KW-0966">Cell projection</keyword>
<dbReference type="GO" id="GO:0015031">
    <property type="term" value="P:protein transport"/>
    <property type="evidence" value="ECO:0007669"/>
    <property type="project" value="UniProtKB-KW"/>
</dbReference>
<evidence type="ECO:0000259" key="9">
    <source>
        <dbReference type="Pfam" id="PF02108"/>
    </source>
</evidence>
<dbReference type="PANTHER" id="PTHR34982">
    <property type="entry name" value="YOP PROTEINS TRANSLOCATION PROTEIN L"/>
    <property type="match status" value="1"/>
</dbReference>
<evidence type="ECO:0000256" key="8">
    <source>
        <dbReference type="SAM" id="MobiDB-lite"/>
    </source>
</evidence>
<dbReference type="AlphaFoldDB" id="A0A7W4TJX7"/>
<dbReference type="Pfam" id="PF02108">
    <property type="entry name" value="FliH"/>
    <property type="match status" value="1"/>
</dbReference>
<keyword evidence="10" id="KW-0969">Cilium</keyword>
<evidence type="ECO:0000256" key="6">
    <source>
        <dbReference type="ARBA" id="ARBA00023225"/>
    </source>
</evidence>
<dbReference type="PANTHER" id="PTHR34982:SF1">
    <property type="entry name" value="FLAGELLAR ASSEMBLY PROTEIN FLIH"/>
    <property type="match status" value="1"/>
</dbReference>
<dbReference type="Proteomes" id="UP000533269">
    <property type="component" value="Unassembled WGS sequence"/>
</dbReference>
<name>A0A7W4TJX7_KINRA</name>
<gene>
    <name evidence="10" type="ORF">FHR75_000439</name>
</gene>
<comment type="function">
    <text evidence="1">Needed for flagellar regrowth and assembly.</text>
</comment>
<dbReference type="GO" id="GO:0044781">
    <property type="term" value="P:bacterial-type flagellum organization"/>
    <property type="evidence" value="ECO:0007669"/>
    <property type="project" value="UniProtKB-KW"/>
</dbReference>
<evidence type="ECO:0000256" key="4">
    <source>
        <dbReference type="ARBA" id="ARBA00022795"/>
    </source>
</evidence>
<keyword evidence="5" id="KW-0653">Protein transport</keyword>
<protein>
    <submittedName>
        <fullName evidence="10">Flagellar assembly protein FliH</fullName>
    </submittedName>
</protein>
<accession>A0A7W4TJX7</accession>
<dbReference type="GO" id="GO:0005829">
    <property type="term" value="C:cytosol"/>
    <property type="evidence" value="ECO:0007669"/>
    <property type="project" value="TreeGrafter"/>
</dbReference>
<dbReference type="RefSeq" id="WP_183390233.1">
    <property type="nucleotide sequence ID" value="NZ_JACHVY010000001.1"/>
</dbReference>
<dbReference type="InterPro" id="IPR018035">
    <property type="entry name" value="Flagellar_FliH/T3SS_HrpE"/>
</dbReference>
<evidence type="ECO:0000256" key="3">
    <source>
        <dbReference type="ARBA" id="ARBA00022448"/>
    </source>
</evidence>
<feature type="domain" description="Flagellar assembly protein FliH/Type III secretion system HrpE" evidence="9">
    <location>
        <begin position="136"/>
        <end position="238"/>
    </location>
</feature>
<evidence type="ECO:0000256" key="1">
    <source>
        <dbReference type="ARBA" id="ARBA00003041"/>
    </source>
</evidence>
<comment type="similarity">
    <text evidence="2">Belongs to the FliH family.</text>
</comment>